<organism evidence="2 3">
    <name type="scientific">Deinococcus arcticus</name>
    <dbReference type="NCBI Taxonomy" id="2136176"/>
    <lineage>
        <taxon>Bacteria</taxon>
        <taxon>Thermotogati</taxon>
        <taxon>Deinococcota</taxon>
        <taxon>Deinococci</taxon>
        <taxon>Deinococcales</taxon>
        <taxon>Deinococcaceae</taxon>
        <taxon>Deinococcus</taxon>
    </lineage>
</organism>
<dbReference type="AlphaFoldDB" id="A0A2T3W6L1"/>
<keyword evidence="3" id="KW-1185">Reference proteome</keyword>
<keyword evidence="1" id="KW-0472">Membrane</keyword>
<dbReference type="RefSeq" id="WP_107138361.1">
    <property type="nucleotide sequence ID" value="NZ_PYSV01000011.1"/>
</dbReference>
<protein>
    <submittedName>
        <fullName evidence="2">Uncharacterized protein</fullName>
    </submittedName>
</protein>
<feature type="transmembrane region" description="Helical" evidence="1">
    <location>
        <begin position="41"/>
        <end position="59"/>
    </location>
</feature>
<accession>A0A2T3W6L1</accession>
<proteinExistence type="predicted"/>
<sequence>MDSIQLAVFALIAFAFTLVALGIQLPIDALFRLLENNSREAAALMAFGLLLGFLAGLGGKQLLQEMMANFIA</sequence>
<gene>
    <name evidence="2" type="ORF">C8263_11925</name>
</gene>
<reference evidence="2 3" key="1">
    <citation type="submission" date="2018-03" db="EMBL/GenBank/DDBJ databases">
        <title>Draft genome of Deinococcus sp. OD32.</title>
        <authorList>
            <person name="Wang X.-P."/>
            <person name="Du Z.-J."/>
        </authorList>
    </citation>
    <scope>NUCLEOTIDE SEQUENCE [LARGE SCALE GENOMIC DNA]</scope>
    <source>
        <strain evidence="2 3">OD32</strain>
    </source>
</reference>
<name>A0A2T3W6L1_9DEIO</name>
<dbReference type="Proteomes" id="UP000240317">
    <property type="component" value="Unassembled WGS sequence"/>
</dbReference>
<comment type="caution">
    <text evidence="2">The sequence shown here is derived from an EMBL/GenBank/DDBJ whole genome shotgun (WGS) entry which is preliminary data.</text>
</comment>
<dbReference type="EMBL" id="PYSV01000011">
    <property type="protein sequence ID" value="PTA67540.1"/>
    <property type="molecule type" value="Genomic_DNA"/>
</dbReference>
<evidence type="ECO:0000256" key="1">
    <source>
        <dbReference type="SAM" id="Phobius"/>
    </source>
</evidence>
<keyword evidence="1" id="KW-1133">Transmembrane helix</keyword>
<evidence type="ECO:0000313" key="3">
    <source>
        <dbReference type="Proteomes" id="UP000240317"/>
    </source>
</evidence>
<evidence type="ECO:0000313" key="2">
    <source>
        <dbReference type="EMBL" id="PTA67540.1"/>
    </source>
</evidence>
<keyword evidence="1" id="KW-0812">Transmembrane</keyword>